<proteinExistence type="predicted"/>
<feature type="compositionally biased region" description="Basic residues" evidence="4">
    <location>
        <begin position="1"/>
        <end position="14"/>
    </location>
</feature>
<protein>
    <recommendedName>
        <fullName evidence="7">U3 small nucleolar RNA-associated protein 14</fullName>
    </recommendedName>
</protein>
<feature type="compositionally biased region" description="Polar residues" evidence="4">
    <location>
        <begin position="590"/>
        <end position="605"/>
    </location>
</feature>
<keyword evidence="6" id="KW-1185">Reference proteome</keyword>
<name>A0A0V1Q2I5_9ASCO</name>
<feature type="region of interest" description="Disordered" evidence="4">
    <location>
        <begin position="581"/>
        <end position="741"/>
    </location>
</feature>
<dbReference type="InterPro" id="IPR006709">
    <property type="entry name" value="SSU_processome_Utp14"/>
</dbReference>
<feature type="compositionally biased region" description="Acidic residues" evidence="4">
    <location>
        <begin position="67"/>
        <end position="86"/>
    </location>
</feature>
<feature type="region of interest" description="Disordered" evidence="4">
    <location>
        <begin position="471"/>
        <end position="527"/>
    </location>
</feature>
<comment type="caution">
    <text evidence="5">The sequence shown here is derived from an EMBL/GenBank/DDBJ whole genome shotgun (WGS) entry which is preliminary data.</text>
</comment>
<feature type="compositionally biased region" description="Polar residues" evidence="4">
    <location>
        <begin position="210"/>
        <end position="219"/>
    </location>
</feature>
<gene>
    <name evidence="5" type="ORF">AC631_01540</name>
</gene>
<dbReference type="OrthoDB" id="277439at2759"/>
<evidence type="ECO:0000256" key="3">
    <source>
        <dbReference type="ARBA" id="ARBA00023242"/>
    </source>
</evidence>
<accession>A0A0V1Q2I5</accession>
<reference evidence="5 6" key="1">
    <citation type="submission" date="2015-11" db="EMBL/GenBank/DDBJ databases">
        <title>The genome of Debaryomyces fabryi.</title>
        <authorList>
            <person name="Tafer H."/>
            <person name="Lopandic K."/>
        </authorList>
    </citation>
    <scope>NUCLEOTIDE SEQUENCE [LARGE SCALE GENOMIC DNA]</scope>
    <source>
        <strain evidence="5 6">CBS 789</strain>
    </source>
</reference>
<dbReference type="EMBL" id="LMYN01000021">
    <property type="protein sequence ID" value="KSA02740.1"/>
    <property type="molecule type" value="Genomic_DNA"/>
</dbReference>
<sequence>MARKNKSSTRKRSSQKVLDAFQIAERAENRSDDDSYNRSGDEDDLEVHDGIMDASKFLANKSKDGEEFSDEELDSDEALGSDDDYDVLTSKFSQTIRDKQKKKKLKEKKRKRGDYSGSDSEGEDDDEGYASIDESQLVTLSEAWDMDEKDAKSLQKSNNKNELVLDDAWESESSEEESEEDSEEDGDDEEDIFKSASENENDDDEVDLANTVSKLQSQLKKPAKERKRLITETTDENEFNLPTKGASLSLQDMISAVDPSVSKDAILIDGEDNSKQKALATPLPKRIQERNERQIAYEITNEDISKWDDTVQQNRKAEVLKFPLNPEVKHNDTATTFRSSNEPTTELEKKIQGILKDSALTDDKKEATFEEIAAANLSAEELKKRTNELRLMRELMFRDEKRAKRIKKIKSKTYHKIKKKERLRTQEMVEGSDMESDNEEHDMKRAKERMLLKHKTQSKWAKSLIKSGLSKDASNRDELEEMLRQGEKLRSKQLGYEEGDQSDQEISDIEGEYAKDDETNEADEINRNKLGKGVLAMDFMKSADQRHKQENLKELEMLKKLENGGDLDEFQDEATSINVSKNQGRRVYTPSASSMKSDMNEINQRTLDEVRDDESNNLENRLSKKFKVVDNSISNKKSNKTTNELEKEKKLQASDEAEDVNPWLADNDSEEAMQKSRKIHKVDKTSSKLSKSAQKIAKNKKRSASQRDDEDTIIDMHETLKTKDIHDSDNENSDDENKDDGLMFKQKDLIKQAFAGDDVVREFEKEKRQVVKDEGDKEEDVTLPGWGDWAGGKKKPKKKIVRKIDGVVQKDKRKDKNLKNVIINERVNKKNLKYQSSGVPFPYESREQYERALRMPVGQEWTSRETHQKLTMPRIITKQGTVIDPLKAPFK</sequence>
<feature type="compositionally biased region" description="Acidic residues" evidence="4">
    <location>
        <begin position="430"/>
        <end position="440"/>
    </location>
</feature>
<evidence type="ECO:0000256" key="1">
    <source>
        <dbReference type="ARBA" id="ARBA00004604"/>
    </source>
</evidence>
<organism evidence="5 6">
    <name type="scientific">Debaryomyces fabryi</name>
    <dbReference type="NCBI Taxonomy" id="58627"/>
    <lineage>
        <taxon>Eukaryota</taxon>
        <taxon>Fungi</taxon>
        <taxon>Dikarya</taxon>
        <taxon>Ascomycota</taxon>
        <taxon>Saccharomycotina</taxon>
        <taxon>Pichiomycetes</taxon>
        <taxon>Debaryomycetaceae</taxon>
        <taxon>Debaryomyces</taxon>
    </lineage>
</organism>
<feature type="region of interest" description="Disordered" evidence="4">
    <location>
        <begin position="768"/>
        <end position="794"/>
    </location>
</feature>
<evidence type="ECO:0000256" key="2">
    <source>
        <dbReference type="ARBA" id="ARBA00022553"/>
    </source>
</evidence>
<dbReference type="PANTHER" id="PTHR14150:SF12">
    <property type="entry name" value="U3 SMALL NUCLEOLAR RNA-ASSOCIATED PROTEIN 14 HOMOLOG A"/>
    <property type="match status" value="1"/>
</dbReference>
<dbReference type="PANTHER" id="PTHR14150">
    <property type="entry name" value="U3 SMALL NUCLEOLAR RNA-ASSOCIATED PROTEIN 14"/>
    <property type="match status" value="1"/>
</dbReference>
<dbReference type="Pfam" id="PF04615">
    <property type="entry name" value="Utp14"/>
    <property type="match status" value="1"/>
</dbReference>
<feature type="compositionally biased region" description="Acidic residues" evidence="4">
    <location>
        <begin position="164"/>
        <end position="191"/>
    </location>
</feature>
<dbReference type="RefSeq" id="XP_015468842.1">
    <property type="nucleotide sequence ID" value="XM_015610370.1"/>
</dbReference>
<feature type="compositionally biased region" description="Basic and acidic residues" evidence="4">
    <location>
        <begin position="643"/>
        <end position="653"/>
    </location>
</feature>
<evidence type="ECO:0000313" key="6">
    <source>
        <dbReference type="Proteomes" id="UP000054251"/>
    </source>
</evidence>
<feature type="compositionally biased region" description="Basic and acidic residues" evidence="4">
    <location>
        <begin position="714"/>
        <end position="729"/>
    </location>
</feature>
<feature type="compositionally biased region" description="Basic and acidic residues" evidence="4">
    <location>
        <begin position="473"/>
        <end position="490"/>
    </location>
</feature>
<evidence type="ECO:0008006" key="7">
    <source>
        <dbReference type="Google" id="ProtNLM"/>
    </source>
</evidence>
<keyword evidence="3" id="KW-0539">Nucleus</keyword>
<dbReference type="AlphaFoldDB" id="A0A0V1Q2I5"/>
<dbReference type="Proteomes" id="UP000054251">
    <property type="component" value="Unassembled WGS sequence"/>
</dbReference>
<feature type="compositionally biased region" description="Basic residues" evidence="4">
    <location>
        <begin position="99"/>
        <end position="112"/>
    </location>
</feature>
<feature type="region of interest" description="Disordered" evidence="4">
    <location>
        <begin position="1"/>
        <end position="236"/>
    </location>
</feature>
<evidence type="ECO:0000313" key="5">
    <source>
        <dbReference type="EMBL" id="KSA02740.1"/>
    </source>
</evidence>
<feature type="compositionally biased region" description="Basic and acidic residues" evidence="4">
    <location>
        <begin position="25"/>
        <end position="40"/>
    </location>
</feature>
<feature type="region of interest" description="Disordered" evidence="4">
    <location>
        <begin position="416"/>
        <end position="443"/>
    </location>
</feature>
<feature type="compositionally biased region" description="Acidic residues" evidence="4">
    <location>
        <begin position="497"/>
        <end position="511"/>
    </location>
</feature>
<dbReference type="GO" id="GO:0006364">
    <property type="term" value="P:rRNA processing"/>
    <property type="evidence" value="ECO:0007669"/>
    <property type="project" value="InterPro"/>
</dbReference>
<dbReference type="GO" id="GO:0032040">
    <property type="term" value="C:small-subunit processome"/>
    <property type="evidence" value="ECO:0007669"/>
    <property type="project" value="InterPro"/>
</dbReference>
<dbReference type="GeneID" id="26838549"/>
<evidence type="ECO:0000256" key="4">
    <source>
        <dbReference type="SAM" id="MobiDB-lite"/>
    </source>
</evidence>
<comment type="subcellular location">
    <subcellularLocation>
        <location evidence="1">Nucleus</location>
        <location evidence="1">Nucleolus</location>
    </subcellularLocation>
</comment>
<keyword evidence="2" id="KW-0597">Phosphoprotein</keyword>